<evidence type="ECO:0000256" key="6">
    <source>
        <dbReference type="ARBA" id="ARBA00022989"/>
    </source>
</evidence>
<evidence type="ECO:0000256" key="1">
    <source>
        <dbReference type="ARBA" id="ARBA00004651"/>
    </source>
</evidence>
<evidence type="ECO:0000313" key="13">
    <source>
        <dbReference type="Proteomes" id="UP000815677"/>
    </source>
</evidence>
<evidence type="ECO:0000256" key="7">
    <source>
        <dbReference type="ARBA" id="ARBA00023016"/>
    </source>
</evidence>
<reference evidence="12" key="1">
    <citation type="submission" date="2014-09" db="EMBL/GenBank/DDBJ databases">
        <title>Genome sequence of the luminous mushroom Mycena chlorophos for searching fungal bioluminescence genes.</title>
        <authorList>
            <person name="Tanaka Y."/>
            <person name="Kasuga D."/>
            <person name="Oba Y."/>
            <person name="Hase S."/>
            <person name="Sato K."/>
            <person name="Oba Y."/>
            <person name="Sakakibara Y."/>
        </authorList>
    </citation>
    <scope>NUCLEOTIDE SEQUENCE</scope>
</reference>
<accession>A0ABQ0LWH8</accession>
<evidence type="ECO:0000256" key="3">
    <source>
        <dbReference type="ARBA" id="ARBA00022443"/>
    </source>
</evidence>
<evidence type="ECO:0000256" key="8">
    <source>
        <dbReference type="ARBA" id="ARBA00023136"/>
    </source>
</evidence>
<evidence type="ECO:0000259" key="11">
    <source>
        <dbReference type="PROSITE" id="PS50002"/>
    </source>
</evidence>
<keyword evidence="13" id="KW-1185">Reference proteome</keyword>
<name>A0ABQ0LWH8_MYCCL</name>
<feature type="region of interest" description="Disordered" evidence="10">
    <location>
        <begin position="1"/>
        <end position="66"/>
    </location>
</feature>
<dbReference type="InterPro" id="IPR035522">
    <property type="entry name" value="Sho1_SH3"/>
</dbReference>
<evidence type="ECO:0000256" key="2">
    <source>
        <dbReference type="ARBA" id="ARBA00009739"/>
    </source>
</evidence>
<evidence type="ECO:0000313" key="12">
    <source>
        <dbReference type="EMBL" id="GAT55424.1"/>
    </source>
</evidence>
<keyword evidence="6" id="KW-1133">Transmembrane helix</keyword>
<feature type="domain" description="SH3" evidence="11">
    <location>
        <begin position="47"/>
        <end position="106"/>
    </location>
</feature>
<dbReference type="InterPro" id="IPR036028">
    <property type="entry name" value="SH3-like_dom_sf"/>
</dbReference>
<comment type="subcellular location">
    <subcellularLocation>
        <location evidence="1">Cell membrane</location>
        <topology evidence="1">Multi-pass membrane protein</topology>
    </subcellularLocation>
</comment>
<dbReference type="SMART" id="SM00326">
    <property type="entry name" value="SH3"/>
    <property type="match status" value="1"/>
</dbReference>
<protein>
    <recommendedName>
        <fullName evidence="11">SH3 domain-containing protein</fullName>
    </recommendedName>
</protein>
<evidence type="ECO:0000256" key="10">
    <source>
        <dbReference type="SAM" id="MobiDB-lite"/>
    </source>
</evidence>
<sequence>MPPMPASVALASLGQTQHERTPSSGTIKASASAEGFDRASEVTGESGGLPRARALHSYNGSPDDPEELSFLKGEILEIEDQQGKWWQAKKADGSFGIIPSNYVVML</sequence>
<evidence type="ECO:0000256" key="4">
    <source>
        <dbReference type="ARBA" id="ARBA00022475"/>
    </source>
</evidence>
<evidence type="ECO:0000256" key="9">
    <source>
        <dbReference type="PROSITE-ProRule" id="PRU00192"/>
    </source>
</evidence>
<dbReference type="Gene3D" id="2.30.30.40">
    <property type="entry name" value="SH3 Domains"/>
    <property type="match status" value="1"/>
</dbReference>
<organism evidence="12 13">
    <name type="scientific">Mycena chlorophos</name>
    <name type="common">Agaric fungus</name>
    <name type="synonym">Agaricus chlorophos</name>
    <dbReference type="NCBI Taxonomy" id="658473"/>
    <lineage>
        <taxon>Eukaryota</taxon>
        <taxon>Fungi</taxon>
        <taxon>Dikarya</taxon>
        <taxon>Basidiomycota</taxon>
        <taxon>Agaricomycotina</taxon>
        <taxon>Agaricomycetes</taxon>
        <taxon>Agaricomycetidae</taxon>
        <taxon>Agaricales</taxon>
        <taxon>Marasmiineae</taxon>
        <taxon>Mycenaceae</taxon>
        <taxon>Mycena</taxon>
    </lineage>
</organism>
<dbReference type="Proteomes" id="UP000815677">
    <property type="component" value="Unassembled WGS sequence"/>
</dbReference>
<dbReference type="InterPro" id="IPR001452">
    <property type="entry name" value="SH3_domain"/>
</dbReference>
<dbReference type="EMBL" id="DF849016">
    <property type="protein sequence ID" value="GAT55424.1"/>
    <property type="molecule type" value="Genomic_DNA"/>
</dbReference>
<gene>
    <name evidence="12" type="ORF">MCHLO_12199</name>
</gene>
<dbReference type="CDD" id="cd11855">
    <property type="entry name" value="SH3_Sho1p"/>
    <property type="match status" value="1"/>
</dbReference>
<dbReference type="Pfam" id="PF00018">
    <property type="entry name" value="SH3_1"/>
    <property type="match status" value="1"/>
</dbReference>
<comment type="similarity">
    <text evidence="2">Belongs to the SHO1 family.</text>
</comment>
<keyword evidence="4" id="KW-1003">Cell membrane</keyword>
<dbReference type="SUPFAM" id="SSF50044">
    <property type="entry name" value="SH3-domain"/>
    <property type="match status" value="1"/>
</dbReference>
<dbReference type="PRINTS" id="PR00452">
    <property type="entry name" value="SH3DOMAIN"/>
</dbReference>
<dbReference type="PROSITE" id="PS50002">
    <property type="entry name" value="SH3"/>
    <property type="match status" value="1"/>
</dbReference>
<keyword evidence="7" id="KW-0346">Stress response</keyword>
<keyword evidence="3 9" id="KW-0728">SH3 domain</keyword>
<keyword evidence="5" id="KW-0812">Transmembrane</keyword>
<proteinExistence type="inferred from homology"/>
<evidence type="ECO:0000256" key="5">
    <source>
        <dbReference type="ARBA" id="ARBA00022692"/>
    </source>
</evidence>
<keyword evidence="8" id="KW-0472">Membrane</keyword>